<proteinExistence type="predicted"/>
<dbReference type="OrthoDB" id="9914180at2"/>
<accession>A0A4D6Y1Z0</accession>
<protein>
    <submittedName>
        <fullName evidence="1">Uncharacterized protein</fullName>
    </submittedName>
</protein>
<gene>
    <name evidence="1" type="ORF">D9V72_02980</name>
</gene>
<dbReference type="EMBL" id="CP034867">
    <property type="protein sequence ID" value="QCI23007.1"/>
    <property type="molecule type" value="Genomic_DNA"/>
</dbReference>
<organism evidence="1 2">
    <name type="scientific">Buchnera aphidicola</name>
    <name type="common">Macrosiphum gaurae</name>
    <dbReference type="NCBI Taxonomy" id="2315801"/>
    <lineage>
        <taxon>Bacteria</taxon>
        <taxon>Pseudomonadati</taxon>
        <taxon>Pseudomonadota</taxon>
        <taxon>Gammaproteobacteria</taxon>
        <taxon>Enterobacterales</taxon>
        <taxon>Erwiniaceae</taxon>
        <taxon>Buchnera</taxon>
    </lineage>
</organism>
<dbReference type="AlphaFoldDB" id="A0A4D6Y1Z0"/>
<sequence>MSSNFLFNIDIVNKRYSNKTDFYEDTIKKMLNNKKNINKFQKTNFDDKNSEKLNDVENKTNLTNLEKSYKNSLILLDIMQKKIEKTILLEKYHIEMNKEEKNNIIIKKSDDKKNQNILIKKNS</sequence>
<dbReference type="Proteomes" id="UP000298716">
    <property type="component" value="Chromosome"/>
</dbReference>
<evidence type="ECO:0000313" key="2">
    <source>
        <dbReference type="Proteomes" id="UP000298716"/>
    </source>
</evidence>
<evidence type="ECO:0000313" key="1">
    <source>
        <dbReference type="EMBL" id="QCI23007.1"/>
    </source>
</evidence>
<name>A0A4D6Y1Z0_9GAMM</name>
<reference evidence="1 2" key="1">
    <citation type="submission" date="2018-12" db="EMBL/GenBank/DDBJ databases">
        <authorList>
            <person name="Chong R.A."/>
        </authorList>
    </citation>
    <scope>NUCLEOTIDE SEQUENCE [LARGE SCALE GENOMIC DNA]</scope>
    <source>
        <strain evidence="1 2">Mga</strain>
    </source>
</reference>
<reference evidence="1 2" key="2">
    <citation type="submission" date="2019-05" db="EMBL/GenBank/DDBJ databases">
        <title>Genome evolution of the obligate endosymbiont Buchnera aphidicola.</title>
        <authorList>
            <person name="Moran N.A."/>
        </authorList>
    </citation>
    <scope>NUCLEOTIDE SEQUENCE [LARGE SCALE GENOMIC DNA]</scope>
    <source>
        <strain evidence="1 2">Mga</strain>
    </source>
</reference>
<dbReference type="RefSeq" id="WP_158355374.1">
    <property type="nucleotide sequence ID" value="NZ_CP034867.1"/>
</dbReference>